<evidence type="ECO:0000313" key="3">
    <source>
        <dbReference type="EMBL" id="MDT0489573.1"/>
    </source>
</evidence>
<feature type="region of interest" description="Disordered" evidence="2">
    <location>
        <begin position="361"/>
        <end position="420"/>
    </location>
</feature>
<protein>
    <submittedName>
        <fullName evidence="3">Uncharacterized protein</fullName>
    </submittedName>
</protein>
<proteinExistence type="predicted"/>
<name>A0ABU2VVD2_9ACTN</name>
<dbReference type="Gene3D" id="2.30.30.940">
    <property type="match status" value="1"/>
</dbReference>
<feature type="region of interest" description="Disordered" evidence="2">
    <location>
        <begin position="152"/>
        <end position="204"/>
    </location>
</feature>
<gene>
    <name evidence="3" type="ORF">RM717_03520</name>
</gene>
<evidence type="ECO:0000256" key="2">
    <source>
        <dbReference type="SAM" id="MobiDB-lite"/>
    </source>
</evidence>
<organism evidence="3 4">
    <name type="scientific">Streptomyces stephensoniae</name>
    <dbReference type="NCBI Taxonomy" id="3375367"/>
    <lineage>
        <taxon>Bacteria</taxon>
        <taxon>Bacillati</taxon>
        <taxon>Actinomycetota</taxon>
        <taxon>Actinomycetes</taxon>
        <taxon>Kitasatosporales</taxon>
        <taxon>Streptomycetaceae</taxon>
        <taxon>Streptomyces</taxon>
    </lineage>
</organism>
<dbReference type="RefSeq" id="WP_311595946.1">
    <property type="nucleotide sequence ID" value="NZ_JAVRFG010000003.1"/>
</dbReference>
<accession>A0ABU2VVD2</accession>
<dbReference type="Proteomes" id="UP001180556">
    <property type="component" value="Unassembled WGS sequence"/>
</dbReference>
<evidence type="ECO:0000313" key="4">
    <source>
        <dbReference type="Proteomes" id="UP001180556"/>
    </source>
</evidence>
<reference evidence="4" key="1">
    <citation type="submission" date="2023-07" db="EMBL/GenBank/DDBJ databases">
        <title>30 novel species of actinomycetes from the DSMZ collection.</title>
        <authorList>
            <person name="Nouioui I."/>
        </authorList>
    </citation>
    <scope>NUCLEOTIDE SEQUENCE [LARGE SCALE GENOMIC DNA]</scope>
    <source>
        <strain evidence="4">DSM 40932</strain>
    </source>
</reference>
<dbReference type="EMBL" id="JAVRFG010000003">
    <property type="protein sequence ID" value="MDT0489573.1"/>
    <property type="molecule type" value="Genomic_DNA"/>
</dbReference>
<keyword evidence="4" id="KW-1185">Reference proteome</keyword>
<feature type="coiled-coil region" evidence="1">
    <location>
        <begin position="324"/>
        <end position="351"/>
    </location>
</feature>
<keyword evidence="1" id="KW-0175">Coiled coil</keyword>
<feature type="compositionally biased region" description="Basic and acidic residues" evidence="2">
    <location>
        <begin position="411"/>
        <end position="420"/>
    </location>
</feature>
<evidence type="ECO:0000256" key="1">
    <source>
        <dbReference type="SAM" id="Coils"/>
    </source>
</evidence>
<sequence length="420" mass="45605">MAGRALRKEDGDLTGPEHAYALPGGGELMLSVGDQVLLRVNDYRGKRTRGENEDVLNGYRGIVRAVDEERRVLVEWREKTADGHRHVVEWVDADYVAQGGLSLGYAITGQEQLDRAVAGLVREVETGTEERMILTEMPKSAVPAHVRPVVADLPTPRAPGVAEPNDADASGGDTASGNRSIPATAEQRARPITPPEPEPMADRPYAHLSNSALRDAVRRAATAARATSAAAERAEAAAQRAEQQAAAGAGAYSLALSRRHQGTAERAVAIRELRALGGAVTERADRLHDTQARIDGLDQQLTETGRFGRPVLRGEDRTVVEADREELLRTREEAARQLKQMNTRLNVVTQQAGPVGEHEAVLTEADMPQEEKAALFRRAQKKDNQAASRSGPKPSRRATRPTVRPSAQRAFEAKQRRVAA</sequence>
<comment type="caution">
    <text evidence="3">The sequence shown here is derived from an EMBL/GenBank/DDBJ whole genome shotgun (WGS) entry which is preliminary data.</text>
</comment>